<dbReference type="EMBL" id="FOEN01000010">
    <property type="protein sequence ID" value="SEQ42330.1"/>
    <property type="molecule type" value="Genomic_DNA"/>
</dbReference>
<reference evidence="2 3" key="1">
    <citation type="submission" date="2016-10" db="EMBL/GenBank/DDBJ databases">
        <authorList>
            <person name="de Groot N.N."/>
        </authorList>
    </citation>
    <scope>NUCLEOTIDE SEQUENCE [LARGE SCALE GENOMIC DNA]</scope>
    <source>
        <strain evidence="2 3">DSM 15695</strain>
    </source>
</reference>
<proteinExistence type="predicted"/>
<dbReference type="OrthoDB" id="2138987at2"/>
<dbReference type="RefSeq" id="WP_092572515.1">
    <property type="nucleotide sequence ID" value="NZ_CALUDV010000009.1"/>
</dbReference>
<evidence type="ECO:0000313" key="3">
    <source>
        <dbReference type="Proteomes" id="UP000198833"/>
    </source>
</evidence>
<dbReference type="Proteomes" id="UP000198833">
    <property type="component" value="Unassembled WGS sequence"/>
</dbReference>
<dbReference type="PANTHER" id="PTHR35794">
    <property type="entry name" value="CELL DIVISION PROTEIN DIVIVA"/>
    <property type="match status" value="1"/>
</dbReference>
<gene>
    <name evidence="2" type="ORF">SAMN04488558_11053</name>
</gene>
<keyword evidence="1" id="KW-0175">Coiled coil</keyword>
<name>A0A1H9FWM9_9LACT</name>
<evidence type="ECO:0000256" key="1">
    <source>
        <dbReference type="SAM" id="Coils"/>
    </source>
</evidence>
<dbReference type="PANTHER" id="PTHR35794:SF1">
    <property type="entry name" value="CELL CYCLE PROTEIN GPSB"/>
    <property type="match status" value="1"/>
</dbReference>
<dbReference type="InterPro" id="IPR007793">
    <property type="entry name" value="DivIVA_fam"/>
</dbReference>
<keyword evidence="3" id="KW-1185">Reference proteome</keyword>
<feature type="coiled-coil region" evidence="1">
    <location>
        <begin position="13"/>
        <end position="133"/>
    </location>
</feature>
<accession>A0A1H9FWM9</accession>
<sequence>MEHFSLSFLGFNRQQVNEVINKQEKQIQDLQRQLEQLQSSQQELTEEVENYRQMEDALQQGILDARVTGKKIIDDSSMTADKLMQQTQEQVNQYKEDFAFHSRELAESGHDLKENLQNMKKEFQKILDSYQDMLDSTDFDRIYPQKYIERLLIQVSAYEDDETMDYDDQIDEPIRNQPMSDEEKLKLEQLINEVITNERVEEETDPNKFIDFSKIKNSQEG</sequence>
<dbReference type="STRING" id="89093.SAMN04488558_11053"/>
<protein>
    <submittedName>
        <fullName evidence="2">DivIVA protein</fullName>
    </submittedName>
</protein>
<organism evidence="2 3">
    <name type="scientific">Ignavigranum ruoffiae</name>
    <dbReference type="NCBI Taxonomy" id="89093"/>
    <lineage>
        <taxon>Bacteria</taxon>
        <taxon>Bacillati</taxon>
        <taxon>Bacillota</taxon>
        <taxon>Bacilli</taxon>
        <taxon>Lactobacillales</taxon>
        <taxon>Aerococcaceae</taxon>
        <taxon>Ignavigranum</taxon>
    </lineage>
</organism>
<dbReference type="Pfam" id="PF05103">
    <property type="entry name" value="DivIVA"/>
    <property type="match status" value="1"/>
</dbReference>
<dbReference type="AlphaFoldDB" id="A0A1H9FWM9"/>
<evidence type="ECO:0000313" key="2">
    <source>
        <dbReference type="EMBL" id="SEQ42330.1"/>
    </source>
</evidence>